<sequence length="679" mass="73811">MKKTLTTCPYCGTGCALYLLADDAGRLIGVEPSGTHPTSRGGLCVKGWNAHAFVHHPERLTTPLLRRGGRLEPASWDEALELVAEKLRGIALEHGPDALMFFSSAKATNEENYLLMKLARAVFATNNVDHCARLCHASTVVGLAETFGSGAMTNSIACVDEADCILVTGSNTTEQHPLIGSRILQAKQRGARLIVADSRRIRLARLADLHLRQRNGSDVALVNGLMHVILREGLEDKAFIEARTENFAALQQEVAAWTPQRAAAVTGLAPEQIVEAARMFAAAKRAMVVYSMGITQHSHGVDNVRAIANLALLTGNLGRPGTGVNPLRGQNNVQGACDMGALPNVLTGYQKVADPAVRVKFAAAWGVERLPEAPGLMATRAMNLAAEGRMKGFFILGENPMLSDPDQQHVRRALESLDFLVVQDIFLSATAELADVVLPAACYAEKDGSFTSTERRVQRVRKGVEPPGAARADWEILGELAARLGYGGMTYGQPAEIMEEIAALTPSYAGIDYPRIETLGLCWPCPDKRHPGTPILHRESFARGKGLFSPTGYQPPAELPDAEFPLLLTTGRTYFHWHTGTMTRRTHLLDREERCAFVELNPEDARELGVRHGEPVLVASRRGEVTARTRVTEMVPPGTIFMPFHFEEGAVNALTHNVLDPEAGIPEYKVCGARVRKKA</sequence>
<name>A0ABM8HS90_9BACT</name>
<feature type="domain" description="4Fe-4S Mo/W bis-MGD-type" evidence="6">
    <location>
        <begin position="1"/>
        <end position="58"/>
    </location>
</feature>
<dbReference type="InterPro" id="IPR006963">
    <property type="entry name" value="Mopterin_OxRdtase_4Fe-4S_dom"/>
</dbReference>
<dbReference type="Pfam" id="PF00384">
    <property type="entry name" value="Molybdopterin"/>
    <property type="match status" value="1"/>
</dbReference>
<evidence type="ECO:0000256" key="5">
    <source>
        <dbReference type="ARBA" id="ARBA00023014"/>
    </source>
</evidence>
<dbReference type="InterPro" id="IPR041924">
    <property type="entry name" value="Formate_Dh-H_N"/>
</dbReference>
<dbReference type="Pfam" id="PF04879">
    <property type="entry name" value="Molybdop_Fe4S4"/>
    <property type="match status" value="1"/>
</dbReference>
<dbReference type="InterPro" id="IPR050123">
    <property type="entry name" value="Prok_molybdopt-oxidoreductase"/>
</dbReference>
<evidence type="ECO:0000256" key="4">
    <source>
        <dbReference type="ARBA" id="ARBA00023004"/>
    </source>
</evidence>
<evidence type="ECO:0000256" key="1">
    <source>
        <dbReference type="ARBA" id="ARBA00022485"/>
    </source>
</evidence>
<dbReference type="Gene3D" id="2.40.40.20">
    <property type="match status" value="1"/>
</dbReference>
<evidence type="ECO:0000256" key="2">
    <source>
        <dbReference type="ARBA" id="ARBA00022723"/>
    </source>
</evidence>
<protein>
    <submittedName>
        <fullName evidence="7">Formate dehydrogenase subunit alpha</fullName>
    </submittedName>
</protein>
<organism evidence="7 8">
    <name type="scientific">Desulfuromonas versatilis</name>
    <dbReference type="NCBI Taxonomy" id="2802975"/>
    <lineage>
        <taxon>Bacteria</taxon>
        <taxon>Pseudomonadati</taxon>
        <taxon>Thermodesulfobacteriota</taxon>
        <taxon>Desulfuromonadia</taxon>
        <taxon>Desulfuromonadales</taxon>
        <taxon>Desulfuromonadaceae</taxon>
        <taxon>Desulfuromonas</taxon>
    </lineage>
</organism>
<dbReference type="Proteomes" id="UP001319827">
    <property type="component" value="Chromosome"/>
</dbReference>
<dbReference type="Gene3D" id="2.20.25.90">
    <property type="entry name" value="ADC-like domains"/>
    <property type="match status" value="1"/>
</dbReference>
<dbReference type="InterPro" id="IPR006655">
    <property type="entry name" value="Mopterin_OxRdtase_prok_CS"/>
</dbReference>
<keyword evidence="2" id="KW-0479">Metal-binding</keyword>
<accession>A0ABM8HS90</accession>
<dbReference type="InterPro" id="IPR027467">
    <property type="entry name" value="MopterinOxRdtase_cofactor_BS"/>
</dbReference>
<dbReference type="PANTHER" id="PTHR43105:SF14">
    <property type="entry name" value="FORMATE DEHYDROGENASE H"/>
    <property type="match status" value="1"/>
</dbReference>
<dbReference type="InterPro" id="IPR006656">
    <property type="entry name" value="Mopterin_OxRdtase"/>
</dbReference>
<dbReference type="InterPro" id="IPR041925">
    <property type="entry name" value="CT_Formate-Dh_H"/>
</dbReference>
<reference evidence="7 8" key="2">
    <citation type="journal article" date="2021" name="Int. J. Syst. Evol. Microbiol.">
        <title>Isolation and Polyphasic Characterization of Desulfuromonas versatilis sp. Nov., an Electrogenic Bacteria Capable of Versatile Metabolism Isolated from a Graphene Oxide-Reducing Enrichment Culture.</title>
        <authorList>
            <person name="Xie L."/>
            <person name="Yoshida N."/>
            <person name="Ishii S."/>
            <person name="Meng L."/>
        </authorList>
    </citation>
    <scope>NUCLEOTIDE SEQUENCE [LARGE SCALE GENOMIC DNA]</scope>
    <source>
        <strain evidence="7 8">NIT-T3</strain>
    </source>
</reference>
<evidence type="ECO:0000256" key="3">
    <source>
        <dbReference type="ARBA" id="ARBA00023002"/>
    </source>
</evidence>
<dbReference type="NCBIfam" id="TIGR01591">
    <property type="entry name" value="Fdh-alpha"/>
    <property type="match status" value="1"/>
</dbReference>
<keyword evidence="8" id="KW-1185">Reference proteome</keyword>
<gene>
    <name evidence="7" type="ORF">DESUT3_05340</name>
</gene>
<dbReference type="InterPro" id="IPR009010">
    <property type="entry name" value="Asp_de-COase-like_dom_sf"/>
</dbReference>
<proteinExistence type="predicted"/>
<keyword evidence="1" id="KW-0004">4Fe-4S</keyword>
<dbReference type="RefSeq" id="WP_221250936.1">
    <property type="nucleotide sequence ID" value="NZ_AP024355.1"/>
</dbReference>
<keyword evidence="4" id="KW-0408">Iron</keyword>
<dbReference type="InterPro" id="IPR006478">
    <property type="entry name" value="Formate_DH_asu"/>
</dbReference>
<keyword evidence="3" id="KW-0560">Oxidoreductase</keyword>
<dbReference type="PROSITE" id="PS00551">
    <property type="entry name" value="MOLYBDOPTERIN_PROK_1"/>
    <property type="match status" value="1"/>
</dbReference>
<keyword evidence="5" id="KW-0411">Iron-sulfur</keyword>
<dbReference type="EMBL" id="AP024355">
    <property type="protein sequence ID" value="BCR03465.1"/>
    <property type="molecule type" value="Genomic_DNA"/>
</dbReference>
<evidence type="ECO:0000313" key="8">
    <source>
        <dbReference type="Proteomes" id="UP001319827"/>
    </source>
</evidence>
<dbReference type="PROSITE" id="PS00490">
    <property type="entry name" value="MOLYBDOPTERIN_PROK_2"/>
    <property type="match status" value="1"/>
</dbReference>
<dbReference type="Gene3D" id="3.40.228.10">
    <property type="entry name" value="Dimethylsulfoxide Reductase, domain 2"/>
    <property type="match status" value="1"/>
</dbReference>
<dbReference type="InterPro" id="IPR006657">
    <property type="entry name" value="MoPterin_dinucl-bd_dom"/>
</dbReference>
<reference evidence="7 8" key="1">
    <citation type="journal article" date="2016" name="C (Basel)">
        <title>Selective Growth of and Electricity Production by Marine Exoelectrogenic Bacteria in Self-Aggregated Hydrogel of Microbially Reduced Graphene Oxide.</title>
        <authorList>
            <person name="Yoshida N."/>
            <person name="Goto Y."/>
            <person name="Miyata Y."/>
        </authorList>
    </citation>
    <scope>NUCLEOTIDE SEQUENCE [LARGE SCALE GENOMIC DNA]</scope>
    <source>
        <strain evidence="7 8">NIT-T3</strain>
    </source>
</reference>
<dbReference type="SMART" id="SM00926">
    <property type="entry name" value="Molybdop_Fe4S4"/>
    <property type="match status" value="1"/>
</dbReference>
<evidence type="ECO:0000259" key="6">
    <source>
        <dbReference type="PROSITE" id="PS51669"/>
    </source>
</evidence>
<dbReference type="Pfam" id="PF01568">
    <property type="entry name" value="Molydop_binding"/>
    <property type="match status" value="1"/>
</dbReference>
<dbReference type="CDD" id="cd02790">
    <property type="entry name" value="MopB_CT_Formate-Dh_H"/>
    <property type="match status" value="1"/>
</dbReference>
<evidence type="ECO:0000313" key="7">
    <source>
        <dbReference type="EMBL" id="BCR03465.1"/>
    </source>
</evidence>
<dbReference type="CDD" id="cd02753">
    <property type="entry name" value="MopB_Formate-Dh-H"/>
    <property type="match status" value="1"/>
</dbReference>
<dbReference type="SUPFAM" id="SSF50692">
    <property type="entry name" value="ADC-like"/>
    <property type="match status" value="1"/>
</dbReference>
<dbReference type="SUPFAM" id="SSF53706">
    <property type="entry name" value="Formate dehydrogenase/DMSO reductase, domains 1-3"/>
    <property type="match status" value="1"/>
</dbReference>
<dbReference type="PANTHER" id="PTHR43105">
    <property type="entry name" value="RESPIRATORY NITRATE REDUCTASE"/>
    <property type="match status" value="1"/>
</dbReference>
<dbReference type="Gene3D" id="3.40.50.740">
    <property type="match status" value="1"/>
</dbReference>
<dbReference type="PROSITE" id="PS51669">
    <property type="entry name" value="4FE4S_MOW_BIS_MGD"/>
    <property type="match status" value="1"/>
</dbReference>